<dbReference type="Gene3D" id="3.40.50.1820">
    <property type="entry name" value="alpha/beta hydrolase"/>
    <property type="match status" value="1"/>
</dbReference>
<keyword evidence="3" id="KW-1185">Reference proteome</keyword>
<dbReference type="eggNOG" id="ENOG502QVNJ">
    <property type="taxonomic scope" value="Eukaryota"/>
</dbReference>
<feature type="compositionally biased region" description="Polar residues" evidence="1">
    <location>
        <begin position="124"/>
        <end position="138"/>
    </location>
</feature>
<feature type="region of interest" description="Disordered" evidence="1">
    <location>
        <begin position="121"/>
        <end position="140"/>
    </location>
</feature>
<dbReference type="PANTHER" id="PTHR11440">
    <property type="entry name" value="LECITHIN-CHOLESTEROL ACYLTRANSFERASE-RELATED"/>
    <property type="match status" value="1"/>
</dbReference>
<gene>
    <name evidence="2" type="ORF">Kpol_2000p31</name>
</gene>
<dbReference type="InterPro" id="IPR003386">
    <property type="entry name" value="LACT/PDAT_acylTrfase"/>
</dbReference>
<dbReference type="PhylomeDB" id="A7TF41"/>
<dbReference type="GeneID" id="5547393"/>
<dbReference type="OrthoDB" id="10250441at2759"/>
<accession>A7TF41</accession>
<evidence type="ECO:0000313" key="2">
    <source>
        <dbReference type="EMBL" id="EDO19066.1"/>
    </source>
</evidence>
<proteinExistence type="predicted"/>
<evidence type="ECO:0000256" key="1">
    <source>
        <dbReference type="SAM" id="MobiDB-lite"/>
    </source>
</evidence>
<dbReference type="HOGENOM" id="CLU_007657_1_0_1"/>
<dbReference type="InterPro" id="IPR029058">
    <property type="entry name" value="AB_hydrolase_fold"/>
</dbReference>
<dbReference type="SUPFAM" id="SSF53474">
    <property type="entry name" value="alpha/beta-Hydrolases"/>
    <property type="match status" value="1"/>
</dbReference>
<dbReference type="Pfam" id="PF02450">
    <property type="entry name" value="LCAT"/>
    <property type="match status" value="1"/>
</dbReference>
<dbReference type="KEGG" id="vpo:Kpol_2000p31"/>
<dbReference type="OMA" id="RFRAVKH"/>
<reference evidence="2 3" key="1">
    <citation type="journal article" date="2007" name="Proc. Natl. Acad. Sci. U.S.A.">
        <title>Independent sorting-out of thousands of duplicated gene pairs in two yeast species descended from a whole-genome duplication.</title>
        <authorList>
            <person name="Scannell D.R."/>
            <person name="Frank A.C."/>
            <person name="Conant G.C."/>
            <person name="Byrne K.P."/>
            <person name="Woolfit M."/>
            <person name="Wolfe K.H."/>
        </authorList>
    </citation>
    <scope>NUCLEOTIDE SEQUENCE [LARGE SCALE GENOMIC DNA]</scope>
    <source>
        <strain evidence="3">ATCC 22028 / DSM 70294 / BCRC 21397 / CBS 2163 / NBRC 10782 / NRRL Y-8283 / UCD 57-17</strain>
    </source>
</reference>
<dbReference type="InParanoid" id="A7TF41"/>
<protein>
    <submittedName>
        <fullName evidence="2">Uncharacterized protein</fullName>
    </submittedName>
</protein>
<dbReference type="FunCoup" id="A7TF41">
    <property type="interactions" value="46"/>
</dbReference>
<dbReference type="EMBL" id="DS480382">
    <property type="protein sequence ID" value="EDO19066.1"/>
    <property type="molecule type" value="Genomic_DNA"/>
</dbReference>
<sequence>MVKFVESLCDEVDSDLERDISRRESKNHSPVSHHQHIHVHVDGEYDSDGYHSIYSADSYVDSNVQAYAPGIGQADLTETKKKDLEVEEAENLIGGSDIGLRSHTHSMVSIHGTRSIYEDDKAPKSTTVSGSKTQTFDSDNIADAPSNNVFNFSLPFGGNSISAKKSPLSSLKTMLSADVFTEDCYKKEEIRSRLQRQDSISTLDEITMYKDERGMDNVRTIALKESLQMDSLKNTIKGITRDIQRLTGDEVVQSRLETIYDELEGDIIIMGGYRGSVLRDSLTGKRLWIPLKAGLNMRKVDLVLGPRRKDEVNSEKQVVPDGMLTSVGPVDIAKKLIRKLEENRNVHVHEFGYDWRLSLDITAKKLRDKLKVIKNKQKVKKGVFIIAHSMGGLVAHKVLQEDTDLIRGIIYVGSPSQCPNILGPLRFGDEIMLNKKVLSDEANFFMRSSFTFLPMDGRCFVDKTQRKRYDLDFFDPEVWVELGLSPLVSKKRKEYIAEQKASDVKSNDSSIVSVDAVISGSQKLIKTLNPISIIKNVTSVGDTVKIEEDTTEFNYKTSYEDSYKYLERTLKDTKQFLKSLEYIEGKEYPPLAIVYGNQVPTVRGAKVDGLQDVIDGKYFDFYYGPGDGVVHHHWLLPERRGFPVVAKVASPTGHVSLLGDLESIAEAFIGILDSEKSKEKSKSSKSTTLVKKK</sequence>
<dbReference type="RefSeq" id="XP_001646924.1">
    <property type="nucleotide sequence ID" value="XM_001646874.1"/>
</dbReference>
<dbReference type="AlphaFoldDB" id="A7TF41"/>
<dbReference type="Proteomes" id="UP000000267">
    <property type="component" value="Unassembled WGS sequence"/>
</dbReference>
<dbReference type="GO" id="GO:0006629">
    <property type="term" value="P:lipid metabolic process"/>
    <property type="evidence" value="ECO:0007669"/>
    <property type="project" value="InterPro"/>
</dbReference>
<name>A7TF41_VANPO</name>
<dbReference type="GO" id="GO:0008374">
    <property type="term" value="F:O-acyltransferase activity"/>
    <property type="evidence" value="ECO:0007669"/>
    <property type="project" value="InterPro"/>
</dbReference>
<evidence type="ECO:0000313" key="3">
    <source>
        <dbReference type="Proteomes" id="UP000000267"/>
    </source>
</evidence>
<organism evidence="3">
    <name type="scientific">Vanderwaltozyma polyspora (strain ATCC 22028 / DSM 70294 / BCRC 21397 / CBS 2163 / NBRC 10782 / NRRL Y-8283 / UCD 57-17)</name>
    <name type="common">Kluyveromyces polysporus</name>
    <dbReference type="NCBI Taxonomy" id="436907"/>
    <lineage>
        <taxon>Eukaryota</taxon>
        <taxon>Fungi</taxon>
        <taxon>Dikarya</taxon>
        <taxon>Ascomycota</taxon>
        <taxon>Saccharomycotina</taxon>
        <taxon>Saccharomycetes</taxon>
        <taxon>Saccharomycetales</taxon>
        <taxon>Saccharomycetaceae</taxon>
        <taxon>Vanderwaltozyma</taxon>
    </lineage>
</organism>